<keyword evidence="2" id="KW-1185">Reference proteome</keyword>
<dbReference type="Proteomes" id="UP000076738">
    <property type="component" value="Unassembled WGS sequence"/>
</dbReference>
<reference evidence="1 2" key="1">
    <citation type="journal article" date="2016" name="Mol. Biol. Evol.">
        <title>Comparative Genomics of Early-Diverging Mushroom-Forming Fungi Provides Insights into the Origins of Lignocellulose Decay Capabilities.</title>
        <authorList>
            <person name="Nagy L.G."/>
            <person name="Riley R."/>
            <person name="Tritt A."/>
            <person name="Adam C."/>
            <person name="Daum C."/>
            <person name="Floudas D."/>
            <person name="Sun H."/>
            <person name="Yadav J.S."/>
            <person name="Pangilinan J."/>
            <person name="Larsson K.H."/>
            <person name="Matsuura K."/>
            <person name="Barry K."/>
            <person name="Labutti K."/>
            <person name="Kuo R."/>
            <person name="Ohm R.A."/>
            <person name="Bhattacharya S.S."/>
            <person name="Shirouzu T."/>
            <person name="Yoshinaga Y."/>
            <person name="Martin F.M."/>
            <person name="Grigoriev I.V."/>
            <person name="Hibbett D.S."/>
        </authorList>
    </citation>
    <scope>NUCLEOTIDE SEQUENCE [LARGE SCALE GENOMIC DNA]</scope>
    <source>
        <strain evidence="1 2">TUFC12733</strain>
    </source>
</reference>
<name>A0A167KPB8_CALVF</name>
<evidence type="ECO:0000313" key="1">
    <source>
        <dbReference type="EMBL" id="KZO94856.1"/>
    </source>
</evidence>
<sequence>MNSRHCPRLPLSPLAVSRIPGASVAAVLALPNTHAAICSRMLPRPCCPHPLPGDRLGSEWTLAVKDGSSRKSLERCVPGCDPSCCDAGVSQPIPLRWLLAVRNGDDTRCPSSPTHGPLHMYLPTHSTCPAARLLLPCLGQGRCSPPKAPHSRPGS</sequence>
<accession>A0A167KPB8</accession>
<organism evidence="1 2">
    <name type="scientific">Calocera viscosa (strain TUFC12733)</name>
    <dbReference type="NCBI Taxonomy" id="1330018"/>
    <lineage>
        <taxon>Eukaryota</taxon>
        <taxon>Fungi</taxon>
        <taxon>Dikarya</taxon>
        <taxon>Basidiomycota</taxon>
        <taxon>Agaricomycotina</taxon>
        <taxon>Dacrymycetes</taxon>
        <taxon>Dacrymycetales</taxon>
        <taxon>Dacrymycetaceae</taxon>
        <taxon>Calocera</taxon>
    </lineage>
</organism>
<gene>
    <name evidence="1" type="ORF">CALVIDRAFT_192584</name>
</gene>
<evidence type="ECO:0000313" key="2">
    <source>
        <dbReference type="Proteomes" id="UP000076738"/>
    </source>
</evidence>
<protein>
    <submittedName>
        <fullName evidence="1">Uncharacterized protein</fullName>
    </submittedName>
</protein>
<dbReference type="AlphaFoldDB" id="A0A167KPB8"/>
<dbReference type="EMBL" id="KV417292">
    <property type="protein sequence ID" value="KZO94856.1"/>
    <property type="molecule type" value="Genomic_DNA"/>
</dbReference>
<proteinExistence type="predicted"/>